<comment type="caution">
    <text evidence="1">The sequence shown here is derived from an EMBL/GenBank/DDBJ whole genome shotgun (WGS) entry which is preliminary data.</text>
</comment>
<dbReference type="EMBL" id="BAABBF010000015">
    <property type="protein sequence ID" value="GAA3725220.1"/>
    <property type="molecule type" value="Genomic_DNA"/>
</dbReference>
<dbReference type="PANTHER" id="PTHR36931">
    <property type="entry name" value="UPF0153 PROTEIN YEIW"/>
    <property type="match status" value="1"/>
</dbReference>
<evidence type="ECO:0000313" key="1">
    <source>
        <dbReference type="EMBL" id="GAA3725220.1"/>
    </source>
</evidence>
<dbReference type="Proteomes" id="UP001500523">
    <property type="component" value="Unassembled WGS sequence"/>
</dbReference>
<keyword evidence="2" id="KW-1185">Reference proteome</keyword>
<dbReference type="PANTHER" id="PTHR36931:SF1">
    <property type="entry name" value="UPF0153 PROTEIN YEIW"/>
    <property type="match status" value="1"/>
</dbReference>
<name>A0ABP7EWF9_9SPHN</name>
<proteinExistence type="predicted"/>
<gene>
    <name evidence="1" type="ORF">GCM10022268_36450</name>
</gene>
<organism evidence="1 2">
    <name type="scientific">Sphingomonas cynarae</name>
    <dbReference type="NCBI Taxonomy" id="930197"/>
    <lineage>
        <taxon>Bacteria</taxon>
        <taxon>Pseudomonadati</taxon>
        <taxon>Pseudomonadota</taxon>
        <taxon>Alphaproteobacteria</taxon>
        <taxon>Sphingomonadales</taxon>
        <taxon>Sphingomonadaceae</taxon>
        <taxon>Sphingomonas</taxon>
    </lineage>
</organism>
<protein>
    <recommendedName>
        <fullName evidence="3">YkgJ family cysteine cluster protein</fullName>
    </recommendedName>
</protein>
<sequence length="195" mass="21150">MRMHPDTDIETGLLGPLLADRDCGECTVCCTALKVDSPDFAKPADTPCAQLGARGCGIHPVRPRVCRTWFCAWRRVAAMPEATRPDRCGLLVSVNFVREPRNCFEGVSINVRLLPGSTAIDDGTAGRVLDSLCDRLVPVWFSDGSRKMLVHPDNEVAQHVVSGRPAPPALRAEVAAWRDRYGLFAPDGPESATIG</sequence>
<reference evidence="2" key="1">
    <citation type="journal article" date="2019" name="Int. J. Syst. Evol. Microbiol.">
        <title>The Global Catalogue of Microorganisms (GCM) 10K type strain sequencing project: providing services to taxonomists for standard genome sequencing and annotation.</title>
        <authorList>
            <consortium name="The Broad Institute Genomics Platform"/>
            <consortium name="The Broad Institute Genome Sequencing Center for Infectious Disease"/>
            <person name="Wu L."/>
            <person name="Ma J."/>
        </authorList>
    </citation>
    <scope>NUCLEOTIDE SEQUENCE [LARGE SCALE GENOMIC DNA]</scope>
    <source>
        <strain evidence="2">JCM 17498</strain>
    </source>
</reference>
<evidence type="ECO:0008006" key="3">
    <source>
        <dbReference type="Google" id="ProtNLM"/>
    </source>
</evidence>
<dbReference type="InterPro" id="IPR052572">
    <property type="entry name" value="UPF0153_domain"/>
</dbReference>
<evidence type="ECO:0000313" key="2">
    <source>
        <dbReference type="Proteomes" id="UP001500523"/>
    </source>
</evidence>
<accession>A0ABP7EWF9</accession>